<comment type="subcellular location">
    <subcellularLocation>
        <location evidence="1">Membrane</location>
        <topology evidence="1">Lipid-anchor</topology>
    </subcellularLocation>
</comment>
<dbReference type="NCBIfam" id="TIGR02887">
    <property type="entry name" value="spore_ger_x_C"/>
    <property type="match status" value="1"/>
</dbReference>
<organism evidence="10 11">
    <name type="scientific">Desulfotruncus arcticus DSM 17038</name>
    <dbReference type="NCBI Taxonomy" id="1121424"/>
    <lineage>
        <taxon>Bacteria</taxon>
        <taxon>Bacillati</taxon>
        <taxon>Bacillota</taxon>
        <taxon>Clostridia</taxon>
        <taxon>Eubacteriales</taxon>
        <taxon>Desulfallaceae</taxon>
        <taxon>Desulfotruncus</taxon>
    </lineage>
</organism>
<accession>A0A1I2NZG4</accession>
<dbReference type="PANTHER" id="PTHR35789:SF1">
    <property type="entry name" value="SPORE GERMINATION PROTEIN B3"/>
    <property type="match status" value="1"/>
</dbReference>
<keyword evidence="6" id="KW-0564">Palmitate</keyword>
<evidence type="ECO:0000259" key="8">
    <source>
        <dbReference type="Pfam" id="PF05504"/>
    </source>
</evidence>
<evidence type="ECO:0000256" key="7">
    <source>
        <dbReference type="ARBA" id="ARBA00023288"/>
    </source>
</evidence>
<sequence>MRKLMLVCLISLAMLTGPGCWDIRDINNRAYVSAIGLDTPEKDARAGYRVTFVIINPSGVKRQSRAESVIVQTVEAESINKAAEQLQSSISRTITLSHLRVLVIGEGIARRNFYDPGNYFEKNPDVAIRLRLMFVQKGEAQKVLQTKPRFEKSIANELVTMTQLERDFSLTRNNFFYHFIQDLRSTGGVAFGSRVLTSPAGAIVIRDGGTVFSDWKLAAWLSDTETQAANWILGKGQATVDAQMEGGVYTYRVRKKSVRVVPENRNGSLQFTVKLKTTGEIVEEQKKNLDLSSPKNISKLEQVFSRTIAGQVNSAVAKAQNDLGVDYLGFGKKLKAYDPDTFENIDWASTFPDVPVNIEVESKILNFGLAR</sequence>
<keyword evidence="3" id="KW-0309">Germination</keyword>
<dbReference type="AlphaFoldDB" id="A0A1I2NZG4"/>
<evidence type="ECO:0000256" key="3">
    <source>
        <dbReference type="ARBA" id="ARBA00022544"/>
    </source>
</evidence>
<dbReference type="InterPro" id="IPR008844">
    <property type="entry name" value="Spore_GerAC-like"/>
</dbReference>
<evidence type="ECO:0000313" key="11">
    <source>
        <dbReference type="Proteomes" id="UP000199337"/>
    </source>
</evidence>
<dbReference type="Pfam" id="PF25198">
    <property type="entry name" value="Spore_GerAC_N"/>
    <property type="match status" value="1"/>
</dbReference>
<evidence type="ECO:0000256" key="5">
    <source>
        <dbReference type="ARBA" id="ARBA00023136"/>
    </source>
</evidence>
<evidence type="ECO:0000313" key="10">
    <source>
        <dbReference type="EMBL" id="SFG09118.1"/>
    </source>
</evidence>
<dbReference type="Pfam" id="PF05504">
    <property type="entry name" value="Spore_GerAC"/>
    <property type="match status" value="1"/>
</dbReference>
<evidence type="ECO:0000256" key="1">
    <source>
        <dbReference type="ARBA" id="ARBA00004635"/>
    </source>
</evidence>
<proteinExistence type="inferred from homology"/>
<dbReference type="STRING" id="341036.SAMN05660649_00639"/>
<dbReference type="GO" id="GO:0009847">
    <property type="term" value="P:spore germination"/>
    <property type="evidence" value="ECO:0007669"/>
    <property type="project" value="InterPro"/>
</dbReference>
<dbReference type="Gene3D" id="3.30.300.210">
    <property type="entry name" value="Nutrient germinant receptor protein C, domain 3"/>
    <property type="match status" value="1"/>
</dbReference>
<evidence type="ECO:0000256" key="4">
    <source>
        <dbReference type="ARBA" id="ARBA00022729"/>
    </source>
</evidence>
<evidence type="ECO:0000256" key="2">
    <source>
        <dbReference type="ARBA" id="ARBA00007886"/>
    </source>
</evidence>
<feature type="domain" description="Spore germination protein N-terminal" evidence="9">
    <location>
        <begin position="22"/>
        <end position="188"/>
    </location>
</feature>
<keyword evidence="7" id="KW-0449">Lipoprotein</keyword>
<keyword evidence="4" id="KW-0732">Signal</keyword>
<dbReference type="InterPro" id="IPR038501">
    <property type="entry name" value="Spore_GerAC_C_sf"/>
</dbReference>
<name>A0A1I2NZG4_9FIRM</name>
<comment type="similarity">
    <text evidence="2">Belongs to the GerABKC lipoprotein family.</text>
</comment>
<gene>
    <name evidence="10" type="ORF">SAMN05660649_00639</name>
</gene>
<feature type="domain" description="Spore germination GerAC-like C-terminal" evidence="8">
    <location>
        <begin position="207"/>
        <end position="368"/>
    </location>
</feature>
<protein>
    <submittedName>
        <fullName evidence="10">Spore germination protein KC</fullName>
    </submittedName>
</protein>
<reference evidence="11" key="1">
    <citation type="submission" date="2016-10" db="EMBL/GenBank/DDBJ databases">
        <authorList>
            <person name="Varghese N."/>
            <person name="Submissions S."/>
        </authorList>
    </citation>
    <scope>NUCLEOTIDE SEQUENCE [LARGE SCALE GENOMIC DNA]</scope>
    <source>
        <strain evidence="11">DSM 17038</strain>
    </source>
</reference>
<dbReference type="RefSeq" id="WP_092468651.1">
    <property type="nucleotide sequence ID" value="NZ_FOOX01000002.1"/>
</dbReference>
<dbReference type="GO" id="GO:0016020">
    <property type="term" value="C:membrane"/>
    <property type="evidence" value="ECO:0007669"/>
    <property type="project" value="UniProtKB-SubCell"/>
</dbReference>
<dbReference type="OrthoDB" id="2569624at2"/>
<dbReference type="InterPro" id="IPR046953">
    <property type="entry name" value="Spore_GerAC-like_C"/>
</dbReference>
<evidence type="ECO:0000256" key="6">
    <source>
        <dbReference type="ARBA" id="ARBA00023139"/>
    </source>
</evidence>
<keyword evidence="5" id="KW-0472">Membrane</keyword>
<dbReference type="PANTHER" id="PTHR35789">
    <property type="entry name" value="SPORE GERMINATION PROTEIN B3"/>
    <property type="match status" value="1"/>
</dbReference>
<dbReference type="Proteomes" id="UP000199337">
    <property type="component" value="Unassembled WGS sequence"/>
</dbReference>
<dbReference type="InterPro" id="IPR057336">
    <property type="entry name" value="GerAC_N"/>
</dbReference>
<dbReference type="EMBL" id="FOOX01000002">
    <property type="protein sequence ID" value="SFG09118.1"/>
    <property type="molecule type" value="Genomic_DNA"/>
</dbReference>
<keyword evidence="11" id="KW-1185">Reference proteome</keyword>
<evidence type="ECO:0000259" key="9">
    <source>
        <dbReference type="Pfam" id="PF25198"/>
    </source>
</evidence>